<dbReference type="GO" id="GO:0003824">
    <property type="term" value="F:catalytic activity"/>
    <property type="evidence" value="ECO:0007669"/>
    <property type="project" value="InterPro"/>
</dbReference>
<dbReference type="InterPro" id="IPR002500">
    <property type="entry name" value="PAPS_reduct_dom"/>
</dbReference>
<dbReference type="Gene3D" id="3.40.50.620">
    <property type="entry name" value="HUPs"/>
    <property type="match status" value="1"/>
</dbReference>
<dbReference type="InterPro" id="IPR014729">
    <property type="entry name" value="Rossmann-like_a/b/a_fold"/>
</dbReference>
<name>A0A8S5TK05_9CAUD</name>
<dbReference type="PANTHER" id="PTHR43196:SF2">
    <property type="entry name" value="PHOSPHOADENOSINE PHOSPHOSULFATE REDUCTASE"/>
    <property type="match status" value="1"/>
</dbReference>
<evidence type="ECO:0000313" key="2">
    <source>
        <dbReference type="EMBL" id="DAF63660.1"/>
    </source>
</evidence>
<dbReference type="PANTHER" id="PTHR43196">
    <property type="entry name" value="SULFATE ADENYLYLTRANSFERASE SUBUNIT 2"/>
    <property type="match status" value="1"/>
</dbReference>
<protein>
    <submittedName>
        <fullName evidence="2">Phosphoadenosine-phosphosulfate reductase</fullName>
    </submittedName>
</protein>
<dbReference type="SUPFAM" id="SSF52402">
    <property type="entry name" value="Adenine nucleotide alpha hydrolases-like"/>
    <property type="match status" value="1"/>
</dbReference>
<organism evidence="2">
    <name type="scientific">Podoviridae sp. ctz6O13</name>
    <dbReference type="NCBI Taxonomy" id="2827757"/>
    <lineage>
        <taxon>Viruses</taxon>
        <taxon>Duplodnaviria</taxon>
        <taxon>Heunggongvirae</taxon>
        <taxon>Uroviricota</taxon>
        <taxon>Caudoviricetes</taxon>
    </lineage>
</organism>
<dbReference type="Pfam" id="PF01507">
    <property type="entry name" value="PAPS_reduct"/>
    <property type="match status" value="1"/>
</dbReference>
<dbReference type="InterPro" id="IPR050128">
    <property type="entry name" value="Sulfate_adenylyltrnsfr_sub2"/>
</dbReference>
<reference evidence="2" key="1">
    <citation type="journal article" date="2021" name="Proc. Natl. Acad. Sci. U.S.A.">
        <title>A Catalog of Tens of Thousands of Viruses from Human Metagenomes Reveals Hidden Associations with Chronic Diseases.</title>
        <authorList>
            <person name="Tisza M.J."/>
            <person name="Buck C.B."/>
        </authorList>
    </citation>
    <scope>NUCLEOTIDE SEQUENCE</scope>
    <source>
        <strain evidence="2">Ctz6O13</strain>
    </source>
</reference>
<accession>A0A8S5TK05</accession>
<feature type="domain" description="Phosphoadenosine phosphosulphate reductase" evidence="1">
    <location>
        <begin position="6"/>
        <end position="202"/>
    </location>
</feature>
<dbReference type="EMBL" id="BK032843">
    <property type="protein sequence ID" value="DAF63660.1"/>
    <property type="molecule type" value="Genomic_DNA"/>
</dbReference>
<sequence length="292" mass="33758">MSKVKILVQFSGGKDSQACLIKAVNDYGKDKVTAVFCDVGWEHTDTYTHIHNVCELLGVELITLKSKKYKDFVDMSIKKGRFPSSQRRFCTSELKVIPMIDYILSQDDNFIVIQGIRAKESKARAGYDVECSYFKEYFNDEVKGLYHKKSVLEWCKTHDASILRPIFHWTAQEVIDYILANGQRPNPLYERGFARVGCFPCVMCRKREIQLISKDNWAAQRLIDAERRMKDETVNGYNFFSPDKIPARFCSNGKYPTVQDVFKYVNRNDAQLDMFEPEGGYSCMSLYHGLCE</sequence>
<evidence type="ECO:0000259" key="1">
    <source>
        <dbReference type="Pfam" id="PF01507"/>
    </source>
</evidence>
<proteinExistence type="predicted"/>